<keyword evidence="2" id="KW-1185">Reference proteome</keyword>
<name>A0A8C4RXY5_ERPCA</name>
<evidence type="ECO:0000313" key="1">
    <source>
        <dbReference type="Ensembl" id="ENSECRP00000008882.1"/>
    </source>
</evidence>
<dbReference type="GeneTree" id="ENSGT01120000274668"/>
<dbReference type="AlphaFoldDB" id="A0A8C4RXY5"/>
<accession>A0A8C4RXY5</accession>
<evidence type="ECO:0000313" key="2">
    <source>
        <dbReference type="Proteomes" id="UP000694620"/>
    </source>
</evidence>
<protein>
    <submittedName>
        <fullName evidence="1">Uncharacterized protein</fullName>
    </submittedName>
</protein>
<reference evidence="1" key="1">
    <citation type="submission" date="2021-06" db="EMBL/GenBank/DDBJ databases">
        <authorList>
            <consortium name="Wellcome Sanger Institute Data Sharing"/>
        </authorList>
    </citation>
    <scope>NUCLEOTIDE SEQUENCE [LARGE SCALE GENOMIC DNA]</scope>
</reference>
<sequence length="106" mass="11626">MRVIFESLYGTCWLLRLGSPRALITFPNANNPLLICTDSLNRSPVLPVLVTLSEPARSTKWNFEEMILLAPSRFNTSALPPSRSCITSSALSTSTMSLAKPNTTLI</sequence>
<reference evidence="1" key="2">
    <citation type="submission" date="2025-08" db="UniProtKB">
        <authorList>
            <consortium name="Ensembl"/>
        </authorList>
    </citation>
    <scope>IDENTIFICATION</scope>
</reference>
<proteinExistence type="predicted"/>
<organism evidence="1 2">
    <name type="scientific">Erpetoichthys calabaricus</name>
    <name type="common">Rope fish</name>
    <name type="synonym">Calamoichthys calabaricus</name>
    <dbReference type="NCBI Taxonomy" id="27687"/>
    <lineage>
        <taxon>Eukaryota</taxon>
        <taxon>Metazoa</taxon>
        <taxon>Chordata</taxon>
        <taxon>Craniata</taxon>
        <taxon>Vertebrata</taxon>
        <taxon>Euteleostomi</taxon>
        <taxon>Actinopterygii</taxon>
        <taxon>Polypteriformes</taxon>
        <taxon>Polypteridae</taxon>
        <taxon>Erpetoichthys</taxon>
    </lineage>
</organism>
<dbReference type="Proteomes" id="UP000694620">
    <property type="component" value="Chromosome 5"/>
</dbReference>
<reference evidence="1" key="3">
    <citation type="submission" date="2025-09" db="UniProtKB">
        <authorList>
            <consortium name="Ensembl"/>
        </authorList>
    </citation>
    <scope>IDENTIFICATION</scope>
</reference>
<dbReference type="Ensembl" id="ENSECRT00000009029.1">
    <property type="protein sequence ID" value="ENSECRP00000008882.1"/>
    <property type="gene ID" value="ENSECRG00000005970.1"/>
</dbReference>